<dbReference type="AlphaFoldDB" id="A0A6M1UAR8"/>
<evidence type="ECO:0000259" key="1">
    <source>
        <dbReference type="Pfam" id="PF09994"/>
    </source>
</evidence>
<feature type="domain" description="T6SS Phospholipase effector Tle1-like catalytic" evidence="1">
    <location>
        <begin position="3"/>
        <end position="288"/>
    </location>
</feature>
<evidence type="ECO:0000313" key="3">
    <source>
        <dbReference type="Proteomes" id="UP000474758"/>
    </source>
</evidence>
<dbReference type="PANTHER" id="PTHR33840:SF1">
    <property type="entry name" value="TLE1 PHOSPHOLIPASE DOMAIN-CONTAINING PROTEIN"/>
    <property type="match status" value="1"/>
</dbReference>
<organism evidence="2 3">
    <name type="scientific">Paragemmobacter kunshanensis</name>
    <dbReference type="NCBI Taxonomy" id="2583234"/>
    <lineage>
        <taxon>Bacteria</taxon>
        <taxon>Pseudomonadati</taxon>
        <taxon>Pseudomonadota</taxon>
        <taxon>Alphaproteobacteria</taxon>
        <taxon>Rhodobacterales</taxon>
        <taxon>Paracoccaceae</taxon>
        <taxon>Paragemmobacter</taxon>
    </lineage>
</organism>
<dbReference type="InterPro" id="IPR018712">
    <property type="entry name" value="Tle1-like_cat"/>
</dbReference>
<dbReference type="Pfam" id="PF09994">
    <property type="entry name" value="T6SS_Tle1-like_cat"/>
    <property type="match status" value="1"/>
</dbReference>
<keyword evidence="3" id="KW-1185">Reference proteome</keyword>
<sequence>MAKNLAIFCDGTWNHLDAAEPTNVAILSKNVPPVTAGGVVQKAIYMPGVGAPRQEAGLVERALDRVTGGALGWGLDGKLKAAYREVARQYQPGDRLFLFGYSRGAYMARSLAGLLRSCGLPEEVTEARIDEAMTRYRNREPGSHPDAPEPLRFRAAFSPRLATSETDRMVRPGPVEMLAVDYLGVWDTVGALGVPDQFAGLAALTNGKYKFHDLRLSSMVKAARHAVAIDERRKTFPPTLWENLTDLNASGTGGQPYRQEWFPGTHAGVGGGGPVRGLSNAALLWVVEGAEAAGMEFSATMKEVAAAAVRLDAPLDAHLPKAGLGARLMARNAADRAPPPALQAISHPARERWRLHGYRPVPLRPFGPRLDPAMLPGDWPPDQEK</sequence>
<accession>A0A6M1UAR8</accession>
<dbReference type="Proteomes" id="UP000474758">
    <property type="component" value="Unassembled WGS sequence"/>
</dbReference>
<dbReference type="PANTHER" id="PTHR33840">
    <property type="match status" value="1"/>
</dbReference>
<dbReference type="SUPFAM" id="SSF53474">
    <property type="entry name" value="alpha/beta-Hydrolases"/>
    <property type="match status" value="1"/>
</dbReference>
<protein>
    <submittedName>
        <fullName evidence="2">DUF2235 domain-containing protein</fullName>
    </submittedName>
</protein>
<name>A0A6M1UAR8_9RHOB</name>
<proteinExistence type="predicted"/>
<reference evidence="2 3" key="1">
    <citation type="submission" date="2020-02" db="EMBL/GenBank/DDBJ databases">
        <title>Rhodobacter translucens sp. nov., a novel bacterium isolated from activated sludge.</title>
        <authorList>
            <person name="Liu J."/>
        </authorList>
    </citation>
    <scope>NUCLEOTIDE SEQUENCE [LARGE SCALE GENOMIC DNA]</scope>
    <source>
        <strain evidence="2 3">HX-7-19</strain>
    </source>
</reference>
<dbReference type="EMBL" id="JAALFE010000029">
    <property type="protein sequence ID" value="NGQ93053.1"/>
    <property type="molecule type" value="Genomic_DNA"/>
</dbReference>
<evidence type="ECO:0000313" key="2">
    <source>
        <dbReference type="EMBL" id="NGQ93053.1"/>
    </source>
</evidence>
<dbReference type="RefSeq" id="WP_165053579.1">
    <property type="nucleotide sequence ID" value="NZ_JAALFE010000029.1"/>
</dbReference>
<comment type="caution">
    <text evidence="2">The sequence shown here is derived from an EMBL/GenBank/DDBJ whole genome shotgun (WGS) entry which is preliminary data.</text>
</comment>
<gene>
    <name evidence="2" type="ORF">G5V65_19360</name>
</gene>
<dbReference type="InterPro" id="IPR029058">
    <property type="entry name" value="AB_hydrolase_fold"/>
</dbReference>